<feature type="transmembrane region" description="Helical" evidence="1">
    <location>
        <begin position="262"/>
        <end position="284"/>
    </location>
</feature>
<feature type="non-terminal residue" evidence="2">
    <location>
        <position position="285"/>
    </location>
</feature>
<proteinExistence type="predicted"/>
<feature type="transmembrane region" description="Helical" evidence="1">
    <location>
        <begin position="21"/>
        <end position="44"/>
    </location>
</feature>
<protein>
    <submittedName>
        <fullName evidence="2">Uncharacterized protein</fullName>
    </submittedName>
</protein>
<keyword evidence="1" id="KW-0812">Transmembrane</keyword>
<evidence type="ECO:0000313" key="3">
    <source>
        <dbReference type="Proteomes" id="UP000678393"/>
    </source>
</evidence>
<evidence type="ECO:0000313" key="2">
    <source>
        <dbReference type="EMBL" id="CAG5129791.1"/>
    </source>
</evidence>
<dbReference type="AlphaFoldDB" id="A0A8S3ZTG1"/>
<dbReference type="Proteomes" id="UP000678393">
    <property type="component" value="Unassembled WGS sequence"/>
</dbReference>
<dbReference type="OrthoDB" id="6158666at2759"/>
<accession>A0A8S3ZTG1</accession>
<name>A0A8S3ZTG1_9EUPU</name>
<evidence type="ECO:0000256" key="1">
    <source>
        <dbReference type="SAM" id="Phobius"/>
    </source>
</evidence>
<keyword evidence="1" id="KW-0472">Membrane</keyword>
<feature type="transmembrane region" description="Helical" evidence="1">
    <location>
        <begin position="56"/>
        <end position="75"/>
    </location>
</feature>
<sequence>MGSSRWSCSYSGCALWFKHCLLVIESVGLETSVTLEVIFMIANIQTLGVPIRYSSLPGTISAAMGIVLIPTMGFVMDRCAKSKSAKALILIGTSCLEIMGSMLIFIGNAIKLAYYDDSGIDISSTVFYTPGVTYPWNNVNTSITPTLNDYLLEHNFSNFQTYFTTPSVSLSVSSSGEETIRYFAVLAMIGYCLLDCGYDSSNCFLKTFALASTKPRYHSGIIVKSVFVSSFGGCLIAILGSIGLGRLLVAGTDHDASAAQSAFVAGLCFVIMVSGLATTLTTGFC</sequence>
<reference evidence="2" key="1">
    <citation type="submission" date="2021-04" db="EMBL/GenBank/DDBJ databases">
        <authorList>
            <consortium name="Molecular Ecology Group"/>
        </authorList>
    </citation>
    <scope>NUCLEOTIDE SEQUENCE</scope>
</reference>
<feature type="transmembrane region" description="Helical" evidence="1">
    <location>
        <begin position="87"/>
        <end position="110"/>
    </location>
</feature>
<feature type="transmembrane region" description="Helical" evidence="1">
    <location>
        <begin position="180"/>
        <end position="200"/>
    </location>
</feature>
<keyword evidence="1" id="KW-1133">Transmembrane helix</keyword>
<organism evidence="2 3">
    <name type="scientific">Candidula unifasciata</name>
    <dbReference type="NCBI Taxonomy" id="100452"/>
    <lineage>
        <taxon>Eukaryota</taxon>
        <taxon>Metazoa</taxon>
        <taxon>Spiralia</taxon>
        <taxon>Lophotrochozoa</taxon>
        <taxon>Mollusca</taxon>
        <taxon>Gastropoda</taxon>
        <taxon>Heterobranchia</taxon>
        <taxon>Euthyneura</taxon>
        <taxon>Panpulmonata</taxon>
        <taxon>Eupulmonata</taxon>
        <taxon>Stylommatophora</taxon>
        <taxon>Helicina</taxon>
        <taxon>Helicoidea</taxon>
        <taxon>Geomitridae</taxon>
        <taxon>Candidula</taxon>
    </lineage>
</organism>
<comment type="caution">
    <text evidence="2">The sequence shown here is derived from an EMBL/GenBank/DDBJ whole genome shotgun (WGS) entry which is preliminary data.</text>
</comment>
<dbReference type="EMBL" id="CAJHNH020003674">
    <property type="protein sequence ID" value="CAG5129791.1"/>
    <property type="molecule type" value="Genomic_DNA"/>
</dbReference>
<keyword evidence="3" id="KW-1185">Reference proteome</keyword>
<gene>
    <name evidence="2" type="ORF">CUNI_LOCUS15349</name>
</gene>
<feature type="transmembrane region" description="Helical" evidence="1">
    <location>
        <begin position="221"/>
        <end position="242"/>
    </location>
</feature>